<keyword evidence="1" id="KW-1133">Transmembrane helix</keyword>
<dbReference type="Proteomes" id="UP000005442">
    <property type="component" value="Chromosome"/>
</dbReference>
<organism evidence="3 4">
    <name type="scientific">Mycolicibacterium rhodesiae (strain NBB3)</name>
    <name type="common">Mycobacterium rhodesiae</name>
    <dbReference type="NCBI Taxonomy" id="710685"/>
    <lineage>
        <taxon>Bacteria</taxon>
        <taxon>Bacillati</taxon>
        <taxon>Actinomycetota</taxon>
        <taxon>Actinomycetes</taxon>
        <taxon>Mycobacteriales</taxon>
        <taxon>Mycobacteriaceae</taxon>
        <taxon>Mycolicibacterium</taxon>
    </lineage>
</organism>
<dbReference type="InterPro" id="IPR003779">
    <property type="entry name" value="CMD-like"/>
</dbReference>
<dbReference type="Gene3D" id="1.20.1290.10">
    <property type="entry name" value="AhpD-like"/>
    <property type="match status" value="1"/>
</dbReference>
<dbReference type="EMBL" id="CP003169">
    <property type="protein sequence ID" value="AEV74469.1"/>
    <property type="molecule type" value="Genomic_DNA"/>
</dbReference>
<evidence type="ECO:0000313" key="4">
    <source>
        <dbReference type="Proteomes" id="UP000005442"/>
    </source>
</evidence>
<dbReference type="Pfam" id="PF02627">
    <property type="entry name" value="CMD"/>
    <property type="match status" value="1"/>
</dbReference>
<dbReference type="InterPro" id="IPR029032">
    <property type="entry name" value="AhpD-like"/>
</dbReference>
<dbReference type="eggNOG" id="COG2128">
    <property type="taxonomic scope" value="Bacteria"/>
</dbReference>
<dbReference type="GO" id="GO:0051920">
    <property type="term" value="F:peroxiredoxin activity"/>
    <property type="evidence" value="ECO:0007669"/>
    <property type="project" value="InterPro"/>
</dbReference>
<keyword evidence="1" id="KW-0812">Transmembrane</keyword>
<dbReference type="PANTHER" id="PTHR34846">
    <property type="entry name" value="4-CARBOXYMUCONOLACTONE DECARBOXYLASE FAMILY PROTEIN (AFU_ORTHOLOGUE AFUA_6G11590)"/>
    <property type="match status" value="1"/>
</dbReference>
<dbReference type="HOGENOM" id="CLU_082760_2_1_11"/>
<evidence type="ECO:0000259" key="2">
    <source>
        <dbReference type="Pfam" id="PF02627"/>
    </source>
</evidence>
<evidence type="ECO:0000313" key="3">
    <source>
        <dbReference type="EMBL" id="AEV74469.1"/>
    </source>
</evidence>
<dbReference type="STRING" id="710685.MycrhN_3960"/>
<protein>
    <recommendedName>
        <fullName evidence="2">Carboxymuconolactone decarboxylase-like domain-containing protein</fullName>
    </recommendedName>
</protein>
<sequence>MAKYENLILVNERNQPVRLPPLPADQWDDAVDGALAVMLPKERRNPEKASNILSTFVRHPALTKEFLKFNVHLLFRSTVPPRLRELAILRVAHRTGSDYEWGQHVRMGRDAGLTDDDIAAVQRGEAAQDFDRAVVAGVDELMDRYELSDETWAALSEQFDERQRMDFVFLVGCYITVAMALKTFGVQPDQER</sequence>
<dbReference type="PANTHER" id="PTHR34846:SF5">
    <property type="entry name" value="CARBOXYMUCONOLACTONE DECARBOXYLASE-LIKE DOMAIN-CONTAINING PROTEIN"/>
    <property type="match status" value="1"/>
</dbReference>
<dbReference type="PATRIC" id="fig|710685.3.peg.3975"/>
<feature type="domain" description="Carboxymuconolactone decarboxylase-like" evidence="2">
    <location>
        <begin position="60"/>
        <end position="136"/>
    </location>
</feature>
<dbReference type="KEGG" id="mrh:MycrhN_3960"/>
<dbReference type="AlphaFoldDB" id="G8RYL6"/>
<keyword evidence="4" id="KW-1185">Reference proteome</keyword>
<feature type="transmembrane region" description="Helical" evidence="1">
    <location>
        <begin position="167"/>
        <end position="186"/>
    </location>
</feature>
<dbReference type="SUPFAM" id="SSF69118">
    <property type="entry name" value="AhpD-like"/>
    <property type="match status" value="1"/>
</dbReference>
<evidence type="ECO:0000256" key="1">
    <source>
        <dbReference type="SAM" id="Phobius"/>
    </source>
</evidence>
<proteinExistence type="predicted"/>
<name>G8RYL6_MYCRN</name>
<gene>
    <name evidence="3" type="ordered locus">MycrhN_3960</name>
</gene>
<accession>G8RYL6</accession>
<reference evidence="3 4" key="1">
    <citation type="submission" date="2011-12" db="EMBL/GenBank/DDBJ databases">
        <title>Complete sequence of Mycobacterium rhodesiae NBB3.</title>
        <authorList>
            <consortium name="US DOE Joint Genome Institute"/>
            <person name="Lucas S."/>
            <person name="Han J."/>
            <person name="Lapidus A."/>
            <person name="Cheng J.-F."/>
            <person name="Goodwin L."/>
            <person name="Pitluck S."/>
            <person name="Peters L."/>
            <person name="Mikhailova N."/>
            <person name="Gu W."/>
            <person name="Detter J.C."/>
            <person name="Han C."/>
            <person name="Tapia R."/>
            <person name="Land M."/>
            <person name="Hauser L."/>
            <person name="Kyrpides N."/>
            <person name="Ivanova N."/>
            <person name="Pagani I."/>
            <person name="Mattes T."/>
            <person name="Holmes A."/>
            <person name="Rutledge P."/>
            <person name="Paulsen I."/>
            <person name="Coleman N."/>
            <person name="Woyke T."/>
        </authorList>
    </citation>
    <scope>NUCLEOTIDE SEQUENCE [LARGE SCALE GENOMIC DNA]</scope>
    <source>
        <strain evidence="3 4">NBB3</strain>
    </source>
</reference>
<keyword evidence="1" id="KW-0472">Membrane</keyword>